<evidence type="ECO:0000313" key="4">
    <source>
        <dbReference type="Proteomes" id="UP001318860"/>
    </source>
</evidence>
<comment type="subcellular location">
    <subcellularLocation>
        <location evidence="1">Nucleus</location>
    </subcellularLocation>
</comment>
<evidence type="ECO:0000256" key="1">
    <source>
        <dbReference type="ARBA" id="ARBA00004123"/>
    </source>
</evidence>
<accession>A0ABR0XAZ6</accession>
<name>A0ABR0XAZ6_REHGL</name>
<feature type="region of interest" description="Disordered" evidence="2">
    <location>
        <begin position="1"/>
        <end position="29"/>
    </location>
</feature>
<dbReference type="Proteomes" id="UP001318860">
    <property type="component" value="Unassembled WGS sequence"/>
</dbReference>
<proteinExistence type="predicted"/>
<sequence length="89" mass="9922">MEPILSANSERDDSAKRTPASCNSTADRRVSAVPRPWVELSEIDTMAKRFEKHKIEALKSALEESEHLTKEKKIELVAATGLDVEQITS</sequence>
<protein>
    <submittedName>
        <fullName evidence="3">Uncharacterized protein</fullName>
    </submittedName>
</protein>
<evidence type="ECO:0000256" key="2">
    <source>
        <dbReference type="SAM" id="MobiDB-lite"/>
    </source>
</evidence>
<gene>
    <name evidence="3" type="ORF">DH2020_010539</name>
</gene>
<reference evidence="3 4" key="1">
    <citation type="journal article" date="2021" name="Comput. Struct. Biotechnol. J.">
        <title>De novo genome assembly of the potent medicinal plant Rehmannia glutinosa using nanopore technology.</title>
        <authorList>
            <person name="Ma L."/>
            <person name="Dong C."/>
            <person name="Song C."/>
            <person name="Wang X."/>
            <person name="Zheng X."/>
            <person name="Niu Y."/>
            <person name="Chen S."/>
            <person name="Feng W."/>
        </authorList>
    </citation>
    <scope>NUCLEOTIDE SEQUENCE [LARGE SCALE GENOMIC DNA]</scope>
    <source>
        <strain evidence="3">DH-2019</strain>
    </source>
</reference>
<dbReference type="InterPro" id="IPR001356">
    <property type="entry name" value="HD"/>
</dbReference>
<organism evidence="3 4">
    <name type="scientific">Rehmannia glutinosa</name>
    <name type="common">Chinese foxglove</name>
    <dbReference type="NCBI Taxonomy" id="99300"/>
    <lineage>
        <taxon>Eukaryota</taxon>
        <taxon>Viridiplantae</taxon>
        <taxon>Streptophyta</taxon>
        <taxon>Embryophyta</taxon>
        <taxon>Tracheophyta</taxon>
        <taxon>Spermatophyta</taxon>
        <taxon>Magnoliopsida</taxon>
        <taxon>eudicotyledons</taxon>
        <taxon>Gunneridae</taxon>
        <taxon>Pentapetalae</taxon>
        <taxon>asterids</taxon>
        <taxon>lamiids</taxon>
        <taxon>Lamiales</taxon>
        <taxon>Orobanchaceae</taxon>
        <taxon>Rehmannieae</taxon>
        <taxon>Rehmannia</taxon>
    </lineage>
</organism>
<dbReference type="EMBL" id="JABTTQ020000005">
    <property type="protein sequence ID" value="KAK6156291.1"/>
    <property type="molecule type" value="Genomic_DNA"/>
</dbReference>
<comment type="caution">
    <text evidence="3">The sequence shown here is derived from an EMBL/GenBank/DDBJ whole genome shotgun (WGS) entry which is preliminary data.</text>
</comment>
<evidence type="ECO:0000313" key="3">
    <source>
        <dbReference type="EMBL" id="KAK6156291.1"/>
    </source>
</evidence>
<keyword evidence="4" id="KW-1185">Reference proteome</keyword>
<dbReference type="CDD" id="cd00086">
    <property type="entry name" value="homeodomain"/>
    <property type="match status" value="1"/>
</dbReference>